<comment type="caution">
    <text evidence="1">The sequence shown here is derived from an EMBL/GenBank/DDBJ whole genome shotgun (WGS) entry which is preliminary data.</text>
</comment>
<name>A0ACC2MZ29_PERAE</name>
<reference evidence="1 2" key="1">
    <citation type="journal article" date="2022" name="Hortic Res">
        <title>A haplotype resolved chromosomal level avocado genome allows analysis of novel avocado genes.</title>
        <authorList>
            <person name="Nath O."/>
            <person name="Fletcher S.J."/>
            <person name="Hayward A."/>
            <person name="Shaw L.M."/>
            <person name="Masouleh A.K."/>
            <person name="Furtado A."/>
            <person name="Henry R.J."/>
            <person name="Mitter N."/>
        </authorList>
    </citation>
    <scope>NUCLEOTIDE SEQUENCE [LARGE SCALE GENOMIC DNA]</scope>
    <source>
        <strain evidence="2">cv. Hass</strain>
    </source>
</reference>
<evidence type="ECO:0000313" key="2">
    <source>
        <dbReference type="Proteomes" id="UP001234297"/>
    </source>
</evidence>
<dbReference type="EMBL" id="CM056809">
    <property type="protein sequence ID" value="KAJ8650720.1"/>
    <property type="molecule type" value="Genomic_DNA"/>
</dbReference>
<sequence length="237" mass="27085">MCFPCCLLLRYPPLQRPRIIRDAVVVDENFAVSVSKSAYEVIATYEKEESGMDLVIRLPSCYPLCPVYVDCTRSLGISEVKQRKWLLSMIASVRNQNGAMAEAMRIWKRDKAGAVYIKLANCHLKLESKHEAASAYVDASKCYKKISAEESINLFMEIGRLNMAARYCKEIGELYELEKNIEQAMDYYERSADLFQSEEVTTSANQCKQKVAQFAAQNRLVSNDEKTKEEVWEKEDG</sequence>
<accession>A0ACC2MZ29</accession>
<protein>
    <submittedName>
        <fullName evidence="1">Uncharacterized protein</fullName>
    </submittedName>
</protein>
<keyword evidence="2" id="KW-1185">Reference proteome</keyword>
<dbReference type="Proteomes" id="UP001234297">
    <property type="component" value="Chromosome 1"/>
</dbReference>
<gene>
    <name evidence="1" type="ORF">MRB53_003743</name>
</gene>
<evidence type="ECO:0000313" key="1">
    <source>
        <dbReference type="EMBL" id="KAJ8650720.1"/>
    </source>
</evidence>
<proteinExistence type="predicted"/>
<organism evidence="1 2">
    <name type="scientific">Persea americana</name>
    <name type="common">Avocado</name>
    <dbReference type="NCBI Taxonomy" id="3435"/>
    <lineage>
        <taxon>Eukaryota</taxon>
        <taxon>Viridiplantae</taxon>
        <taxon>Streptophyta</taxon>
        <taxon>Embryophyta</taxon>
        <taxon>Tracheophyta</taxon>
        <taxon>Spermatophyta</taxon>
        <taxon>Magnoliopsida</taxon>
        <taxon>Magnoliidae</taxon>
        <taxon>Laurales</taxon>
        <taxon>Lauraceae</taxon>
        <taxon>Persea</taxon>
    </lineage>
</organism>